<protein>
    <submittedName>
        <fullName evidence="1">Uncharacterized protein</fullName>
    </submittedName>
</protein>
<dbReference type="AlphaFoldDB" id="A0A8D8ZIZ6"/>
<evidence type="ECO:0000313" key="1">
    <source>
        <dbReference type="EMBL" id="CAG6748688.1"/>
    </source>
</evidence>
<accession>A0A8D8ZIZ6</accession>
<sequence length="108" mass="12679">MWNKMQVLEISYFSFKRMENPNTIYSIFSHADVKNSWIKCRPCFYSSFITVGIKNGKNHFSHFYFSFPGEEKVVGEIFLKENGMGIFVQFHFGSEGKYGICWCCRLSV</sequence>
<dbReference type="EMBL" id="HBUF01520189">
    <property type="protein sequence ID" value="CAG6748688.1"/>
    <property type="molecule type" value="Transcribed_RNA"/>
</dbReference>
<proteinExistence type="predicted"/>
<reference evidence="1" key="1">
    <citation type="submission" date="2021-05" db="EMBL/GenBank/DDBJ databases">
        <authorList>
            <person name="Alioto T."/>
            <person name="Alioto T."/>
            <person name="Gomez Garrido J."/>
        </authorList>
    </citation>
    <scope>NUCLEOTIDE SEQUENCE</scope>
</reference>
<name>A0A8D8ZIZ6_9HEMI</name>
<organism evidence="1">
    <name type="scientific">Cacopsylla melanoneura</name>
    <dbReference type="NCBI Taxonomy" id="428564"/>
    <lineage>
        <taxon>Eukaryota</taxon>
        <taxon>Metazoa</taxon>
        <taxon>Ecdysozoa</taxon>
        <taxon>Arthropoda</taxon>
        <taxon>Hexapoda</taxon>
        <taxon>Insecta</taxon>
        <taxon>Pterygota</taxon>
        <taxon>Neoptera</taxon>
        <taxon>Paraneoptera</taxon>
        <taxon>Hemiptera</taxon>
        <taxon>Sternorrhyncha</taxon>
        <taxon>Psylloidea</taxon>
        <taxon>Psyllidae</taxon>
        <taxon>Psyllinae</taxon>
        <taxon>Cacopsylla</taxon>
    </lineage>
</organism>